<reference evidence="2 3" key="1">
    <citation type="submission" date="2021-01" db="EMBL/GenBank/DDBJ databases">
        <title>Whole genome shotgun sequence of Catellatospora chokoriensis NBRC 107358.</title>
        <authorList>
            <person name="Komaki H."/>
            <person name="Tamura T."/>
        </authorList>
    </citation>
    <scope>NUCLEOTIDE SEQUENCE [LARGE SCALE GENOMIC DNA]</scope>
    <source>
        <strain evidence="2 3">NBRC 107358</strain>
    </source>
</reference>
<comment type="caution">
    <text evidence="2">The sequence shown here is derived from an EMBL/GenBank/DDBJ whole genome shotgun (WGS) entry which is preliminary data.</text>
</comment>
<dbReference type="Proteomes" id="UP000619293">
    <property type="component" value="Unassembled WGS sequence"/>
</dbReference>
<dbReference type="AlphaFoldDB" id="A0A8J3K767"/>
<protein>
    <recommendedName>
        <fullName evidence="1">Methyltransferase domain-containing protein</fullName>
    </recommendedName>
</protein>
<evidence type="ECO:0000313" key="3">
    <source>
        <dbReference type="Proteomes" id="UP000619293"/>
    </source>
</evidence>
<dbReference type="CDD" id="cd02440">
    <property type="entry name" value="AdoMet_MTases"/>
    <property type="match status" value="1"/>
</dbReference>
<dbReference type="Pfam" id="PF13649">
    <property type="entry name" value="Methyltransf_25"/>
    <property type="match status" value="1"/>
</dbReference>
<dbReference type="InterPro" id="IPR041698">
    <property type="entry name" value="Methyltransf_25"/>
</dbReference>
<gene>
    <name evidence="2" type="ORF">Cch02nite_73070</name>
</gene>
<evidence type="ECO:0000259" key="1">
    <source>
        <dbReference type="Pfam" id="PF13649"/>
    </source>
</evidence>
<dbReference type="Gene3D" id="3.40.50.150">
    <property type="entry name" value="Vaccinia Virus protein VP39"/>
    <property type="match status" value="1"/>
</dbReference>
<organism evidence="2 3">
    <name type="scientific">Catellatospora chokoriensis</name>
    <dbReference type="NCBI Taxonomy" id="310353"/>
    <lineage>
        <taxon>Bacteria</taxon>
        <taxon>Bacillati</taxon>
        <taxon>Actinomycetota</taxon>
        <taxon>Actinomycetes</taxon>
        <taxon>Micromonosporales</taxon>
        <taxon>Micromonosporaceae</taxon>
        <taxon>Catellatospora</taxon>
    </lineage>
</organism>
<sequence>MQTEIRRYYQRGGETSRLGAGNGRWEFLRTWDLLGRVLPPGPLSILDVGGATGVYAGPLAAAGHAVHVVDPMPEHVAAASELPGVTAAVGDARRLAEPDASRDVVLLFGPLYHLVDRADRLAAWGEAARVVRPGGLVLAATISRYATLVDGYAKGFADDPAFARMMDGALATGVHRNPDEVPNWFTTAYFHQPDELPVEVAEAGLELDRIAAIEGPLWTVRQLPEILADEQRTARALTLMREVEGVPHLWGASSHLLTVARRAGS</sequence>
<feature type="domain" description="Methyltransferase" evidence="1">
    <location>
        <begin position="45"/>
        <end position="135"/>
    </location>
</feature>
<keyword evidence="3" id="KW-1185">Reference proteome</keyword>
<dbReference type="InterPro" id="IPR029063">
    <property type="entry name" value="SAM-dependent_MTases_sf"/>
</dbReference>
<evidence type="ECO:0000313" key="2">
    <source>
        <dbReference type="EMBL" id="GIF93863.1"/>
    </source>
</evidence>
<dbReference type="SUPFAM" id="SSF53335">
    <property type="entry name" value="S-adenosyl-L-methionine-dependent methyltransferases"/>
    <property type="match status" value="1"/>
</dbReference>
<name>A0A8J3K767_9ACTN</name>
<dbReference type="RefSeq" id="WP_191839821.1">
    <property type="nucleotide sequence ID" value="NZ_BAAALB010000047.1"/>
</dbReference>
<accession>A0A8J3K767</accession>
<dbReference type="EMBL" id="BONG01000074">
    <property type="protein sequence ID" value="GIF93863.1"/>
    <property type="molecule type" value="Genomic_DNA"/>
</dbReference>
<proteinExistence type="predicted"/>